<feature type="compositionally biased region" description="Acidic residues" evidence="1">
    <location>
        <begin position="287"/>
        <end position="309"/>
    </location>
</feature>
<proteinExistence type="predicted"/>
<protein>
    <recommendedName>
        <fullName evidence="2">Pleckstrin homology domain-containing protein</fullName>
    </recommendedName>
</protein>
<evidence type="ECO:0000313" key="4">
    <source>
        <dbReference type="Proteomes" id="UP001275084"/>
    </source>
</evidence>
<evidence type="ECO:0000259" key="2">
    <source>
        <dbReference type="Pfam" id="PF15410"/>
    </source>
</evidence>
<feature type="region of interest" description="Disordered" evidence="1">
    <location>
        <begin position="249"/>
        <end position="320"/>
    </location>
</feature>
<dbReference type="SUPFAM" id="SSF50729">
    <property type="entry name" value="PH domain-like"/>
    <property type="match status" value="1"/>
</dbReference>
<keyword evidence="4" id="KW-1185">Reference proteome</keyword>
<comment type="caution">
    <text evidence="3">The sequence shown here is derived from an EMBL/GenBank/DDBJ whole genome shotgun (WGS) entry which is preliminary data.</text>
</comment>
<dbReference type="Pfam" id="PF15410">
    <property type="entry name" value="PH_9"/>
    <property type="match status" value="1"/>
</dbReference>
<dbReference type="PANTHER" id="PTHR37283">
    <property type="entry name" value="PH DOMAIN-CONTAINING PROTEIN YHR131C"/>
    <property type="match status" value="1"/>
</dbReference>
<dbReference type="EMBL" id="JAUIQD010000003">
    <property type="protein sequence ID" value="KAK3357031.1"/>
    <property type="molecule type" value="Genomic_DNA"/>
</dbReference>
<reference evidence="3" key="1">
    <citation type="journal article" date="2023" name="Mol. Phylogenet. Evol.">
        <title>Genome-scale phylogeny and comparative genomics of the fungal order Sordariales.</title>
        <authorList>
            <person name="Hensen N."/>
            <person name="Bonometti L."/>
            <person name="Westerberg I."/>
            <person name="Brannstrom I.O."/>
            <person name="Guillou S."/>
            <person name="Cros-Aarteil S."/>
            <person name="Calhoun S."/>
            <person name="Haridas S."/>
            <person name="Kuo A."/>
            <person name="Mondo S."/>
            <person name="Pangilinan J."/>
            <person name="Riley R."/>
            <person name="LaButti K."/>
            <person name="Andreopoulos B."/>
            <person name="Lipzen A."/>
            <person name="Chen C."/>
            <person name="Yan M."/>
            <person name="Daum C."/>
            <person name="Ng V."/>
            <person name="Clum A."/>
            <person name="Steindorff A."/>
            <person name="Ohm R.A."/>
            <person name="Martin F."/>
            <person name="Silar P."/>
            <person name="Natvig D.O."/>
            <person name="Lalanne C."/>
            <person name="Gautier V."/>
            <person name="Ament-Velasquez S.L."/>
            <person name="Kruys A."/>
            <person name="Hutchinson M.I."/>
            <person name="Powell A.J."/>
            <person name="Barry K."/>
            <person name="Miller A.N."/>
            <person name="Grigoriev I.V."/>
            <person name="Debuchy R."/>
            <person name="Gladieux P."/>
            <person name="Hiltunen Thoren M."/>
            <person name="Johannesson H."/>
        </authorList>
    </citation>
    <scope>NUCLEOTIDE SEQUENCE</scope>
    <source>
        <strain evidence="3">CBS 955.72</strain>
    </source>
</reference>
<dbReference type="PANTHER" id="PTHR37283:SF1">
    <property type="entry name" value="PH DOMAIN-CONTAINING PROTEIN YHR131C"/>
    <property type="match status" value="1"/>
</dbReference>
<dbReference type="AlphaFoldDB" id="A0AAJ0HLZ6"/>
<evidence type="ECO:0000313" key="3">
    <source>
        <dbReference type="EMBL" id="KAK3357031.1"/>
    </source>
</evidence>
<feature type="domain" description="Pleckstrin homology" evidence="2">
    <location>
        <begin position="94"/>
        <end position="190"/>
    </location>
</feature>
<feature type="compositionally biased region" description="Low complexity" evidence="1">
    <location>
        <begin position="310"/>
        <end position="319"/>
    </location>
</feature>
<gene>
    <name evidence="3" type="ORF">B0T25DRAFT_144978</name>
</gene>
<organism evidence="3 4">
    <name type="scientific">Lasiosphaeria hispida</name>
    <dbReference type="NCBI Taxonomy" id="260671"/>
    <lineage>
        <taxon>Eukaryota</taxon>
        <taxon>Fungi</taxon>
        <taxon>Dikarya</taxon>
        <taxon>Ascomycota</taxon>
        <taxon>Pezizomycotina</taxon>
        <taxon>Sordariomycetes</taxon>
        <taxon>Sordariomycetidae</taxon>
        <taxon>Sordariales</taxon>
        <taxon>Lasiosphaeriaceae</taxon>
        <taxon>Lasiosphaeria</taxon>
    </lineage>
</organism>
<dbReference type="InterPro" id="IPR041681">
    <property type="entry name" value="PH_9"/>
</dbReference>
<reference evidence="3" key="2">
    <citation type="submission" date="2023-06" db="EMBL/GenBank/DDBJ databases">
        <authorList>
            <consortium name="Lawrence Berkeley National Laboratory"/>
            <person name="Haridas S."/>
            <person name="Hensen N."/>
            <person name="Bonometti L."/>
            <person name="Westerberg I."/>
            <person name="Brannstrom I.O."/>
            <person name="Guillou S."/>
            <person name="Cros-Aarteil S."/>
            <person name="Calhoun S."/>
            <person name="Kuo A."/>
            <person name="Mondo S."/>
            <person name="Pangilinan J."/>
            <person name="Riley R."/>
            <person name="Labutti K."/>
            <person name="Andreopoulos B."/>
            <person name="Lipzen A."/>
            <person name="Chen C."/>
            <person name="Yanf M."/>
            <person name="Daum C."/>
            <person name="Ng V."/>
            <person name="Clum A."/>
            <person name="Steindorff A."/>
            <person name="Ohm R."/>
            <person name="Martin F."/>
            <person name="Silar P."/>
            <person name="Natvig D."/>
            <person name="Lalanne C."/>
            <person name="Gautier V."/>
            <person name="Ament-Velasquez S.L."/>
            <person name="Kruys A."/>
            <person name="Hutchinson M.I."/>
            <person name="Powell A.J."/>
            <person name="Barry K."/>
            <person name="Miller A.N."/>
            <person name="Grigoriev I.V."/>
            <person name="Debuchy R."/>
            <person name="Gladieux P."/>
            <person name="Thoren M.H."/>
            <person name="Johannesson H."/>
        </authorList>
    </citation>
    <scope>NUCLEOTIDE SEQUENCE</scope>
    <source>
        <strain evidence="3">CBS 955.72</strain>
    </source>
</reference>
<name>A0AAJ0HLZ6_9PEZI</name>
<feature type="region of interest" description="Disordered" evidence="1">
    <location>
        <begin position="1"/>
        <end position="30"/>
    </location>
</feature>
<dbReference type="InterPro" id="IPR011993">
    <property type="entry name" value="PH-like_dom_sf"/>
</dbReference>
<sequence length="423" mass="48129">MDSSRSDALSQHDAGSEAPSSGGRQRRMSMEEDMFYRDVMTSRPAEPPGYDSAMRAAFNAERRAAAAYADKAGVYRDMPTQEALPSYSCDLHMEGVFMRKMEIEDTIKRAEIRNWQMVYVELHGTALHIYNVKKERGWWSTKHDGPDISPDSPPWVKKSTLERSYSLLHADAGIAADYRKRRYVIRLRLETDQFLLSCVELSTFVHSLDRIFAAIDVAAPLDERDFPRDQSIPRIQRIRWLRGQRPRLEDNSTGFSRLPDQIPGMPPNAPGMGADGDSAAAEPESAIVEDDDEDGDGDRGDNDDEEEDLPGTGPTIGTGRIELPVMEGRLSTTSYYNEHIDPDTGKWWPRNRWTSTHDNLYARMCYAVLLFKSPRKSNYVISRGKRWYVDWGSGRMIRVLPPAYGEVDLFGPWQVIAPENRRI</sequence>
<dbReference type="Gene3D" id="2.30.29.30">
    <property type="entry name" value="Pleckstrin-homology domain (PH domain)/Phosphotyrosine-binding domain (PTB)"/>
    <property type="match status" value="1"/>
</dbReference>
<accession>A0AAJ0HLZ6</accession>
<evidence type="ECO:0000256" key="1">
    <source>
        <dbReference type="SAM" id="MobiDB-lite"/>
    </source>
</evidence>
<dbReference type="Proteomes" id="UP001275084">
    <property type="component" value="Unassembled WGS sequence"/>
</dbReference>